<reference evidence="2" key="1">
    <citation type="submission" date="2020-05" db="EMBL/GenBank/DDBJ databases">
        <authorList>
            <person name="Chiriac C."/>
            <person name="Salcher M."/>
            <person name="Ghai R."/>
            <person name="Kavagutti S V."/>
        </authorList>
    </citation>
    <scope>NUCLEOTIDE SEQUENCE</scope>
</reference>
<keyword evidence="1" id="KW-0175">Coiled coil</keyword>
<feature type="coiled-coil region" evidence="1">
    <location>
        <begin position="17"/>
        <end position="72"/>
    </location>
</feature>
<organism evidence="2">
    <name type="scientific">uncultured Caudovirales phage</name>
    <dbReference type="NCBI Taxonomy" id="2100421"/>
    <lineage>
        <taxon>Viruses</taxon>
        <taxon>Duplodnaviria</taxon>
        <taxon>Heunggongvirae</taxon>
        <taxon>Uroviricota</taxon>
        <taxon>Caudoviricetes</taxon>
        <taxon>Peduoviridae</taxon>
        <taxon>Maltschvirus</taxon>
        <taxon>Maltschvirus maltsch</taxon>
    </lineage>
</organism>
<name>A0A6J7WPG1_9CAUD</name>
<sequence>MLIPKIHMNGTSGAELLQQACDVMAALNDTLEAMRKATPNGRDYYQQGEAAAKEARDQFSNLYRTIEDVRLEFEVLAMGIDAQMGV</sequence>
<proteinExistence type="predicted"/>
<protein>
    <submittedName>
        <fullName evidence="2">Uncharacterized protein</fullName>
    </submittedName>
</protein>
<dbReference type="EMBL" id="LR798277">
    <property type="protein sequence ID" value="CAB5219941.1"/>
    <property type="molecule type" value="Genomic_DNA"/>
</dbReference>
<gene>
    <name evidence="2" type="ORF">UFOVP237_38</name>
</gene>
<evidence type="ECO:0000313" key="2">
    <source>
        <dbReference type="EMBL" id="CAB5219941.1"/>
    </source>
</evidence>
<evidence type="ECO:0000256" key="1">
    <source>
        <dbReference type="SAM" id="Coils"/>
    </source>
</evidence>
<accession>A0A6J7WPG1</accession>